<dbReference type="EMBL" id="CP013862">
    <property type="protein sequence ID" value="ALX50475.1"/>
    <property type="molecule type" value="Genomic_DNA"/>
</dbReference>
<feature type="domain" description="Tail spike" evidence="3">
    <location>
        <begin position="403"/>
        <end position="599"/>
    </location>
</feature>
<organism evidence="4 5">
    <name type="scientific">Lentibacillus amyloliquefaciens</name>
    <dbReference type="NCBI Taxonomy" id="1472767"/>
    <lineage>
        <taxon>Bacteria</taxon>
        <taxon>Bacillati</taxon>
        <taxon>Bacillota</taxon>
        <taxon>Bacilli</taxon>
        <taxon>Bacillales</taxon>
        <taxon>Bacillaceae</taxon>
        <taxon>Lentibacillus</taxon>
    </lineage>
</organism>
<sequence>MINIPYSFQGTLEQQSYNTIINRTKRFDKWRTIGKDSSGNYDLYLIELGDPSKPVIMLNGSMHGTEYWGTLYSMEFMEQLRDNSFPDKGFRDMLLNHFCIAYVPVLNPWGFDRTPPFIRTTQYRYTSTGAELNSDFHPDRMNEPETCHLVAEMQNYRPFAYLDIHMFSSGYDVAWGNNLILGHGQHATDNVREEWARSWENYTGEAVSRWRPTDNWTNSGLARAHATRISNPYTPETLSYITEILRPTNDTPDSELLSPEQIYNYGFGSLYLYFKTSIDYFQKNAELPSIPSNPSPKSDFHGLVVKGQSNNELGVLENAYNVSIKRTVNEVWTASFSLPLSDPKNEFCRHFNYIDITSPSGRYMGLYRIMPAETRKSASDESITYECEHVLSTLLDDVIEGYHQFTNYNTSYVLQSILDLQETKHWQLGEIEFERYFHYSFENENGLLAPLLSIPQPFNETYEFTFDTTVYPWKLNLVKSSNDVKAEIRWGHDMIDFSEVSDPSEIVNHIIPKGSGEGVNQLTIEDVNNGVRYLENAASISEWGKRKYIWIDKRFDDASTLKENAQSLLKQWKDPKISFDLNTVDLSVLEEENDETYFIQHDQTIEVESPVKPLARPLNGVTRIIVDDKEYEARIISEDIADLFNEHDVSYEINNKLDDIATTQANLERKQQVNEAYSQGATNIMAIPIQDNADANHPLILPFVIDDDVVNVNTLDLWFETKEFRAYSTTTEGGGAIVKSTKGGGGTTESTTSGGSTEATSSSGGGTSKSTANGGGSSQTTSTQSFGELSVESEPPTSPDHDGHRHRVVMDGDYWNHSHSVDVPSHSHSFSVPSHTHSVNIPSHSHNVTIPDHTHEIELPDHSHDVRHEIVTLNEKPSSVQIKVDGNVVSFSNTSGDRIDLSNYIEKNNNGKATRGKHEIEILPNSLARIEANLVLRLFIRSHIGTTI</sequence>
<gene>
    <name evidence="4" type="ORF">AOX59_18940</name>
</gene>
<dbReference type="STRING" id="1472767.AOX59_18940"/>
<dbReference type="Pfam" id="PF00246">
    <property type="entry name" value="Peptidase_M14"/>
    <property type="match status" value="1"/>
</dbReference>
<evidence type="ECO:0000256" key="1">
    <source>
        <dbReference type="SAM" id="MobiDB-lite"/>
    </source>
</evidence>
<dbReference type="InterPro" id="IPR007119">
    <property type="entry name" value="Phage_tail_spike_N"/>
</dbReference>
<feature type="compositionally biased region" description="Gly residues" evidence="1">
    <location>
        <begin position="732"/>
        <end position="747"/>
    </location>
</feature>
<evidence type="ECO:0000259" key="3">
    <source>
        <dbReference type="Pfam" id="PF06605"/>
    </source>
</evidence>
<dbReference type="OrthoDB" id="1696092at2"/>
<dbReference type="RefSeq" id="WP_068448029.1">
    <property type="nucleotide sequence ID" value="NZ_CP013862.1"/>
</dbReference>
<feature type="compositionally biased region" description="Gly residues" evidence="1">
    <location>
        <begin position="763"/>
        <end position="777"/>
    </location>
</feature>
<dbReference type="NCBIfam" id="TIGR01665">
    <property type="entry name" value="put_anti_recept"/>
    <property type="match status" value="1"/>
</dbReference>
<evidence type="ECO:0000259" key="2">
    <source>
        <dbReference type="Pfam" id="PF00246"/>
    </source>
</evidence>
<dbReference type="AlphaFoldDB" id="A0A0U3NV74"/>
<dbReference type="Pfam" id="PF06605">
    <property type="entry name" value="Prophage_tail"/>
    <property type="match status" value="1"/>
</dbReference>
<feature type="compositionally biased region" description="Low complexity" evidence="1">
    <location>
        <begin position="748"/>
        <end position="762"/>
    </location>
</feature>
<dbReference type="GO" id="GO:0006508">
    <property type="term" value="P:proteolysis"/>
    <property type="evidence" value="ECO:0007669"/>
    <property type="project" value="InterPro"/>
</dbReference>
<evidence type="ECO:0000313" key="5">
    <source>
        <dbReference type="Proteomes" id="UP000050331"/>
    </source>
</evidence>
<accession>A0A0U3NV74</accession>
<dbReference type="InterPro" id="IPR000834">
    <property type="entry name" value="Peptidase_M14"/>
</dbReference>
<dbReference type="SUPFAM" id="SSF53187">
    <property type="entry name" value="Zn-dependent exopeptidases"/>
    <property type="match status" value="1"/>
</dbReference>
<reference evidence="4 5" key="1">
    <citation type="submission" date="2016-01" db="EMBL/GenBank/DDBJ databases">
        <title>Complete genome sequence of strain Lentibacillus amyloliquefaciens LAM0015T isolated from saline sediment.</title>
        <authorList>
            <person name="Wang J.-L."/>
            <person name="He M.-X."/>
        </authorList>
    </citation>
    <scope>NUCLEOTIDE SEQUENCE [LARGE SCALE GENOMIC DNA]</scope>
    <source>
        <strain evidence="4 5">LAM0015</strain>
    </source>
</reference>
<dbReference type="KEGG" id="lao:AOX59_18940"/>
<protein>
    <recommendedName>
        <fullName evidence="6">Peptidase M14 carboxypeptidase A domain-containing protein</fullName>
    </recommendedName>
</protein>
<dbReference type="GO" id="GO:0004181">
    <property type="term" value="F:metallocarboxypeptidase activity"/>
    <property type="evidence" value="ECO:0007669"/>
    <property type="project" value="InterPro"/>
</dbReference>
<keyword evidence="5" id="KW-1185">Reference proteome</keyword>
<evidence type="ECO:0008006" key="6">
    <source>
        <dbReference type="Google" id="ProtNLM"/>
    </source>
</evidence>
<evidence type="ECO:0000313" key="4">
    <source>
        <dbReference type="EMBL" id="ALX50475.1"/>
    </source>
</evidence>
<name>A0A0U3NV74_9BACI</name>
<dbReference type="Gene3D" id="3.40.630.10">
    <property type="entry name" value="Zn peptidases"/>
    <property type="match status" value="1"/>
</dbReference>
<proteinExistence type="predicted"/>
<dbReference type="Proteomes" id="UP000050331">
    <property type="component" value="Chromosome"/>
</dbReference>
<dbReference type="InterPro" id="IPR010572">
    <property type="entry name" value="Tail_dom"/>
</dbReference>
<dbReference type="GO" id="GO:0008270">
    <property type="term" value="F:zinc ion binding"/>
    <property type="evidence" value="ECO:0007669"/>
    <property type="project" value="InterPro"/>
</dbReference>
<feature type="domain" description="Peptidase M14" evidence="2">
    <location>
        <begin position="32"/>
        <end position="179"/>
    </location>
</feature>
<feature type="region of interest" description="Disordered" evidence="1">
    <location>
        <begin position="729"/>
        <end position="807"/>
    </location>
</feature>